<evidence type="ECO:0000313" key="16">
    <source>
        <dbReference type="Proteomes" id="UP000044625"/>
    </source>
</evidence>
<accession>A0A0T9P922</accession>
<sequence length="402" mass="45346">MSVFKYVAINDHGIKVTGNVNAENIVAARHILYQRKMKILKIKTHKVNNIIKIIRSFKIVNSNDLVLVTRQMSTLVNAAIPLDESLEIIERQNKKSNINRVIHDVRKKITEGYSFSDSLSYFSTIFNSLYRSMIAAGELSGHLGMVLSRLADHIEQTQRLQKKVVQALIYPTVLIFISIGVIVILLSIVIPNIIEQFSFDINALPVSTRILMNISHCMNNNTFLIISIIIIGWVGLTKFLKIKSVKEFLDCHYLKLPMLGKAIFRLNISRYLRTLTILTSNGISLIQAMKISNAVLTNLYIKKQLINSSKLVSEGGDLTSSLALSRVFPPIILHIISSGERSGKLEIMLEKATVIQEDELIIQINIFITLLEPIIMVFMATFILFIVLATFQPILQVNSLIM</sequence>
<dbReference type="GO" id="GO:0005886">
    <property type="term" value="C:plasma membrane"/>
    <property type="evidence" value="ECO:0007669"/>
    <property type="project" value="UniProtKB-SubCell"/>
</dbReference>
<dbReference type="PANTHER" id="PTHR30012">
    <property type="entry name" value="GENERAL SECRETION PATHWAY PROTEIN"/>
    <property type="match status" value="1"/>
</dbReference>
<evidence type="ECO:0000256" key="4">
    <source>
        <dbReference type="ARBA" id="ARBA00022448"/>
    </source>
</evidence>
<organism evidence="14 17">
    <name type="scientific">Yersinia pekkanenii</name>
    <dbReference type="NCBI Taxonomy" id="1288385"/>
    <lineage>
        <taxon>Bacteria</taxon>
        <taxon>Pseudomonadati</taxon>
        <taxon>Pseudomonadota</taxon>
        <taxon>Gammaproteobacteria</taxon>
        <taxon>Enterobacterales</taxon>
        <taxon>Yersiniaceae</taxon>
        <taxon>Yersinia</taxon>
    </lineage>
</organism>
<evidence type="ECO:0000313" key="14">
    <source>
        <dbReference type="EMBL" id="CNH52206.1"/>
    </source>
</evidence>
<feature type="transmembrane region" description="Helical" evidence="12">
    <location>
        <begin position="168"/>
        <end position="190"/>
    </location>
</feature>
<evidence type="ECO:0000256" key="10">
    <source>
        <dbReference type="ARBA" id="ARBA00030750"/>
    </source>
</evidence>
<keyword evidence="6" id="KW-0997">Cell inner membrane</keyword>
<dbReference type="InterPro" id="IPR042094">
    <property type="entry name" value="T2SS_GspF_sf"/>
</dbReference>
<feature type="domain" description="Type II secretion system protein GspF" evidence="13">
    <location>
        <begin position="69"/>
        <end position="191"/>
    </location>
</feature>
<gene>
    <name evidence="14" type="primary">hofF</name>
    <name evidence="14" type="ORF">ERS008529_01452</name>
    <name evidence="15" type="ORF">ERS137968_02915</name>
</gene>
<reference evidence="15 16" key="1">
    <citation type="submission" date="2015-03" db="EMBL/GenBank/DDBJ databases">
        <authorList>
            <consortium name="Pathogen Informatics"/>
            <person name="Murphy D."/>
        </authorList>
    </citation>
    <scope>NUCLEOTIDE SEQUENCE [LARGE SCALE GENOMIC DNA]</scope>
    <source>
        <strain evidence="15">Type strain: CIP110230</strain>
        <strain evidence="16">type strain: CIP110230</strain>
    </source>
</reference>
<dbReference type="PANTHER" id="PTHR30012:SF0">
    <property type="entry name" value="TYPE II SECRETION SYSTEM PROTEIN F-RELATED"/>
    <property type="match status" value="1"/>
</dbReference>
<dbReference type="STRING" id="1288385.ERS137968_02915"/>
<keyword evidence="4 11" id="KW-0813">Transport</keyword>
<dbReference type="Proteomes" id="UP000044625">
    <property type="component" value="Unassembled WGS sequence"/>
</dbReference>
<keyword evidence="9 12" id="KW-0472">Membrane</keyword>
<dbReference type="PROSITE" id="PS00874">
    <property type="entry name" value="T2SP_F"/>
    <property type="match status" value="1"/>
</dbReference>
<evidence type="ECO:0000256" key="12">
    <source>
        <dbReference type="SAM" id="Phobius"/>
    </source>
</evidence>
<dbReference type="GO" id="GO:0015628">
    <property type="term" value="P:protein secretion by the type II secretion system"/>
    <property type="evidence" value="ECO:0007669"/>
    <property type="project" value="TreeGrafter"/>
</dbReference>
<dbReference type="RefSeq" id="WP_049611845.1">
    <property type="nucleotide sequence ID" value="NZ_CAWMMU010000015.1"/>
</dbReference>
<dbReference type="InterPro" id="IPR003004">
    <property type="entry name" value="GspF/PilC"/>
</dbReference>
<keyword evidence="8 12" id="KW-1133">Transmembrane helix</keyword>
<dbReference type="OrthoDB" id="9805682at2"/>
<dbReference type="InterPro" id="IPR018076">
    <property type="entry name" value="T2SS_GspF_dom"/>
</dbReference>
<evidence type="ECO:0000256" key="5">
    <source>
        <dbReference type="ARBA" id="ARBA00022475"/>
    </source>
</evidence>
<evidence type="ECO:0000256" key="8">
    <source>
        <dbReference type="ARBA" id="ARBA00022989"/>
    </source>
</evidence>
<protein>
    <recommendedName>
        <fullName evidence="10">General secretion pathway protein F</fullName>
    </recommendedName>
</protein>
<dbReference type="FunFam" id="1.20.81.30:FF:000001">
    <property type="entry name" value="Type II secretion system protein F"/>
    <property type="match status" value="1"/>
</dbReference>
<dbReference type="AlphaFoldDB" id="A0A0T9P922"/>
<dbReference type="Proteomes" id="UP000045840">
    <property type="component" value="Unassembled WGS sequence"/>
</dbReference>
<evidence type="ECO:0000256" key="11">
    <source>
        <dbReference type="RuleBase" id="RU003923"/>
    </source>
</evidence>
<comment type="function">
    <text evidence="1">Component of the type II secretion system inner membrane complex required for the energy-dependent secretion of extracellular factors such as proteases and toxins from the periplasm.</text>
</comment>
<evidence type="ECO:0000256" key="2">
    <source>
        <dbReference type="ARBA" id="ARBA00004429"/>
    </source>
</evidence>
<name>A0A0T9P922_9GAMM</name>
<dbReference type="PRINTS" id="PR00812">
    <property type="entry name" value="BCTERIALGSPF"/>
</dbReference>
<dbReference type="EMBL" id="CQAZ01000010">
    <property type="protein sequence ID" value="CNH52206.1"/>
    <property type="molecule type" value="Genomic_DNA"/>
</dbReference>
<evidence type="ECO:0000256" key="3">
    <source>
        <dbReference type="ARBA" id="ARBA00005745"/>
    </source>
</evidence>
<feature type="transmembrane region" description="Helical" evidence="12">
    <location>
        <begin position="210"/>
        <end position="236"/>
    </location>
</feature>
<dbReference type="Gene3D" id="1.20.81.30">
    <property type="entry name" value="Type II secretion system (T2SS), domain F"/>
    <property type="match status" value="2"/>
</dbReference>
<evidence type="ECO:0000256" key="6">
    <source>
        <dbReference type="ARBA" id="ARBA00022519"/>
    </source>
</evidence>
<evidence type="ECO:0000313" key="17">
    <source>
        <dbReference type="Proteomes" id="UP000045840"/>
    </source>
</evidence>
<evidence type="ECO:0000256" key="7">
    <source>
        <dbReference type="ARBA" id="ARBA00022692"/>
    </source>
</evidence>
<dbReference type="Pfam" id="PF00482">
    <property type="entry name" value="T2SSF"/>
    <property type="match status" value="2"/>
</dbReference>
<dbReference type="EMBL" id="CWJL01000015">
    <property type="protein sequence ID" value="CRY67828.1"/>
    <property type="molecule type" value="Genomic_DNA"/>
</dbReference>
<feature type="domain" description="Type II secretion system protein GspF" evidence="13">
    <location>
        <begin position="271"/>
        <end position="391"/>
    </location>
</feature>
<proteinExistence type="inferred from homology"/>
<comment type="similarity">
    <text evidence="3 11">Belongs to the GSP F family.</text>
</comment>
<keyword evidence="5" id="KW-1003">Cell membrane</keyword>
<keyword evidence="7 11" id="KW-0812">Transmembrane</keyword>
<dbReference type="InterPro" id="IPR001992">
    <property type="entry name" value="T2SS_GspF/T4SS_PilC_CS"/>
</dbReference>
<evidence type="ECO:0000259" key="13">
    <source>
        <dbReference type="Pfam" id="PF00482"/>
    </source>
</evidence>
<comment type="subcellular location">
    <subcellularLocation>
        <location evidence="2 11">Cell inner membrane</location>
        <topology evidence="2 11">Multi-pass membrane protein</topology>
    </subcellularLocation>
</comment>
<reference evidence="17" key="3">
    <citation type="submission" date="2015-03" db="EMBL/GenBank/DDBJ databases">
        <authorList>
            <consortium name="Pathogen Informatics"/>
        </authorList>
    </citation>
    <scope>NUCLEOTIDE SEQUENCE [LARGE SCALE GENOMIC DNA]</scope>
    <source>
        <strain evidence="17">A125KOH2</strain>
    </source>
</reference>
<feature type="transmembrane region" description="Helical" evidence="12">
    <location>
        <begin position="374"/>
        <end position="395"/>
    </location>
</feature>
<reference evidence="14" key="2">
    <citation type="submission" date="2015-03" db="EMBL/GenBank/DDBJ databases">
        <authorList>
            <person name="Murphy D."/>
        </authorList>
    </citation>
    <scope>NUCLEOTIDE SEQUENCE [LARGE SCALE GENOMIC DNA]</scope>
    <source>
        <strain evidence="14">A125KOH2</strain>
    </source>
</reference>
<evidence type="ECO:0000256" key="9">
    <source>
        <dbReference type="ARBA" id="ARBA00023136"/>
    </source>
</evidence>
<evidence type="ECO:0000313" key="15">
    <source>
        <dbReference type="EMBL" id="CRY67828.1"/>
    </source>
</evidence>
<evidence type="ECO:0000256" key="1">
    <source>
        <dbReference type="ARBA" id="ARBA00002684"/>
    </source>
</evidence>
<keyword evidence="16" id="KW-1185">Reference proteome</keyword>